<dbReference type="PANTHER" id="PTHR32322">
    <property type="entry name" value="INNER MEMBRANE TRANSPORTER"/>
    <property type="match status" value="1"/>
</dbReference>
<reference evidence="9" key="1">
    <citation type="submission" date="2021-05" db="EMBL/GenBank/DDBJ databases">
        <title>Novel Bacillus species.</title>
        <authorList>
            <person name="Liu G."/>
        </authorList>
    </citation>
    <scope>NUCLEOTIDE SEQUENCE</scope>
    <source>
        <strain evidence="9">FJAT-50051</strain>
    </source>
</reference>
<evidence type="ECO:0000256" key="7">
    <source>
        <dbReference type="SAM" id="Phobius"/>
    </source>
</evidence>
<comment type="caution">
    <text evidence="9">The sequence shown here is derived from an EMBL/GenBank/DDBJ whole genome shotgun (WGS) entry which is preliminary data.</text>
</comment>
<evidence type="ECO:0000259" key="8">
    <source>
        <dbReference type="Pfam" id="PF00892"/>
    </source>
</evidence>
<keyword evidence="4 7" id="KW-0812">Transmembrane</keyword>
<feature type="transmembrane region" description="Helical" evidence="7">
    <location>
        <begin position="186"/>
        <end position="205"/>
    </location>
</feature>
<keyword evidence="6 7" id="KW-0472">Membrane</keyword>
<feature type="transmembrane region" description="Helical" evidence="7">
    <location>
        <begin position="98"/>
        <end position="118"/>
    </location>
</feature>
<feature type="transmembrane region" description="Helical" evidence="7">
    <location>
        <begin position="158"/>
        <end position="174"/>
    </location>
</feature>
<feature type="transmembrane region" description="Helical" evidence="7">
    <location>
        <begin position="7"/>
        <end position="30"/>
    </location>
</feature>
<evidence type="ECO:0000313" key="9">
    <source>
        <dbReference type="EMBL" id="MBS4186674.1"/>
    </source>
</evidence>
<feature type="domain" description="EamA" evidence="8">
    <location>
        <begin position="155"/>
        <end position="291"/>
    </location>
</feature>
<feature type="transmembrane region" description="Helical" evidence="7">
    <location>
        <begin position="217"/>
        <end position="239"/>
    </location>
</feature>
<evidence type="ECO:0000256" key="3">
    <source>
        <dbReference type="ARBA" id="ARBA00022475"/>
    </source>
</evidence>
<dbReference type="GO" id="GO:0005886">
    <property type="term" value="C:plasma membrane"/>
    <property type="evidence" value="ECO:0007669"/>
    <property type="project" value="UniProtKB-SubCell"/>
</dbReference>
<protein>
    <submittedName>
        <fullName evidence="9">DMT family transporter</fullName>
    </submittedName>
</protein>
<accession>A0A942T5H5</accession>
<dbReference type="Pfam" id="PF00892">
    <property type="entry name" value="EamA"/>
    <property type="match status" value="2"/>
</dbReference>
<evidence type="ECO:0000256" key="6">
    <source>
        <dbReference type="ARBA" id="ARBA00023136"/>
    </source>
</evidence>
<feature type="transmembrane region" description="Helical" evidence="7">
    <location>
        <begin position="251"/>
        <end position="270"/>
    </location>
</feature>
<feature type="transmembrane region" description="Helical" evidence="7">
    <location>
        <begin position="125"/>
        <end position="146"/>
    </location>
</feature>
<dbReference type="SUPFAM" id="SSF103481">
    <property type="entry name" value="Multidrug resistance efflux transporter EmrE"/>
    <property type="match status" value="2"/>
</dbReference>
<evidence type="ECO:0000256" key="2">
    <source>
        <dbReference type="ARBA" id="ARBA00007362"/>
    </source>
</evidence>
<feature type="transmembrane region" description="Helical" evidence="7">
    <location>
        <begin position="70"/>
        <end position="92"/>
    </location>
</feature>
<comment type="similarity">
    <text evidence="2">Belongs to the EamA transporter family.</text>
</comment>
<keyword evidence="3" id="KW-1003">Cell membrane</keyword>
<feature type="transmembrane region" description="Helical" evidence="7">
    <location>
        <begin position="276"/>
        <end position="296"/>
    </location>
</feature>
<dbReference type="EMBL" id="JAGYPE010000007">
    <property type="protein sequence ID" value="MBS4186674.1"/>
    <property type="molecule type" value="Genomic_DNA"/>
</dbReference>
<feature type="transmembrane region" description="Helical" evidence="7">
    <location>
        <begin position="36"/>
        <end position="58"/>
    </location>
</feature>
<proteinExistence type="inferred from homology"/>
<dbReference type="InterPro" id="IPR050638">
    <property type="entry name" value="AA-Vitamin_Transporters"/>
</dbReference>
<comment type="subcellular location">
    <subcellularLocation>
        <location evidence="1">Cell membrane</location>
        <topology evidence="1">Multi-pass membrane protein</topology>
    </subcellularLocation>
</comment>
<keyword evidence="5 7" id="KW-1133">Transmembrane helix</keyword>
<gene>
    <name evidence="9" type="ORF">KHB02_35495</name>
</gene>
<evidence type="ECO:0000256" key="1">
    <source>
        <dbReference type="ARBA" id="ARBA00004651"/>
    </source>
</evidence>
<feature type="domain" description="EamA" evidence="8">
    <location>
        <begin position="10"/>
        <end position="141"/>
    </location>
</feature>
<sequence length="318" mass="34518">MAKEQKFQMYLLLVIVMAAWGFNVVGIKVIVSHFPIVTITSLRIFTAAISVFTILALLKKVRIPTRKELRYIAAAGFFNVVCHHFFLSIGLAKTTASNGGLILGLGPLLSAILAFIFLKSRVTLVKVMGIILGFTGVAFIVLAGHGGLSLSSISLGDLYIFLSILTQAYSFVLIKKVSDTLDPRLLTGYMMLFGSIVLFFLSLVMEPGGLKELSNGSFGIWMIFLASAVFATAIGHMIYNYAVSKVGVTEAAIFINFEPFFTLVGAVTILGENISVAQILGFLLILFGVLFGSGALEEFLHQSRRKKKTVYGGKAKHL</sequence>
<dbReference type="AlphaFoldDB" id="A0A942T5H5"/>
<dbReference type="InterPro" id="IPR037185">
    <property type="entry name" value="EmrE-like"/>
</dbReference>
<name>A0A942T5H5_9BACI</name>
<dbReference type="InterPro" id="IPR000620">
    <property type="entry name" value="EamA_dom"/>
</dbReference>
<evidence type="ECO:0000256" key="5">
    <source>
        <dbReference type="ARBA" id="ARBA00022989"/>
    </source>
</evidence>
<evidence type="ECO:0000256" key="4">
    <source>
        <dbReference type="ARBA" id="ARBA00022692"/>
    </source>
</evidence>
<organism evidence="9">
    <name type="scientific">Neobacillus citreus</name>
    <dbReference type="NCBI Taxonomy" id="2833578"/>
    <lineage>
        <taxon>Bacteria</taxon>
        <taxon>Bacillati</taxon>
        <taxon>Bacillota</taxon>
        <taxon>Bacilli</taxon>
        <taxon>Bacillales</taxon>
        <taxon>Bacillaceae</taxon>
        <taxon>Neobacillus</taxon>
    </lineage>
</organism>
<dbReference type="PANTHER" id="PTHR32322:SF18">
    <property type="entry name" value="S-ADENOSYLMETHIONINE_S-ADENOSYLHOMOCYSTEINE TRANSPORTER"/>
    <property type="match status" value="1"/>
</dbReference>